<evidence type="ECO:0000256" key="6">
    <source>
        <dbReference type="ARBA" id="ARBA00023014"/>
    </source>
</evidence>
<dbReference type="PANTHER" id="PTHR11228">
    <property type="entry name" value="RADICAL SAM DOMAIN PROTEIN"/>
    <property type="match status" value="1"/>
</dbReference>
<sequence>MKKKSDTESSDCLGGEPNDIARYIAKAAEVRVPLAVSFELTRRCSFRCVHCYLGDQESIRKHRQQEMDTTSIIKLIDEMASAGVLFLTVTGGDPMIHPDFLEIYRYAVRSGLLVTVFCNGSLITDEIVSTFIQYPPRAVEVTLYGASQATFEAVTQQLGSFAACMAGVERLRQGKVRLRLKTMVLTLNQADLPVLWQRAEAIDVQFRHDCSIIPALANGDNGSHSNAGDNLHDTLRFRLAPEQAAAADLSITQVREKLQERVCMAAPTETGQPSSKLYRCGAGRSSCHITPYGKMQPCLITLQPSFDITAGKEAFQAAWQSISRLIPEQEAGAGFSCNRCKDRSLCTGCPSNFSAETGNAEQAADFYCQYAASRREKSASHEAAVSS</sequence>
<dbReference type="AlphaFoldDB" id="A0A521FZD7"/>
<dbReference type="InterPro" id="IPR050377">
    <property type="entry name" value="Radical_SAM_PqqE_MftC-like"/>
</dbReference>
<gene>
    <name evidence="8" type="ORF">CDV28_1394</name>
</gene>
<comment type="caution">
    <text evidence="8">The sequence shown here is derived from an EMBL/GenBank/DDBJ whole genome shotgun (WGS) entry which is preliminary data.</text>
</comment>
<dbReference type="Gene3D" id="3.20.20.70">
    <property type="entry name" value="Aldolase class I"/>
    <property type="match status" value="1"/>
</dbReference>
<comment type="cofactor">
    <cofactor evidence="1">
        <name>[4Fe-4S] cluster</name>
        <dbReference type="ChEBI" id="CHEBI:49883"/>
    </cofactor>
</comment>
<dbReference type="GO" id="GO:0046872">
    <property type="term" value="F:metal ion binding"/>
    <property type="evidence" value="ECO:0007669"/>
    <property type="project" value="UniProtKB-KW"/>
</dbReference>
<reference evidence="8" key="1">
    <citation type="submission" date="2017-07" db="EMBL/GenBank/DDBJ databases">
        <title>The cable genome - Insights into the physiology and evolution of filamentous bacteria capable of sulfide oxidation via long distance electron transfer.</title>
        <authorList>
            <person name="Thorup C."/>
            <person name="Bjerg J.T."/>
            <person name="Schreiber L."/>
            <person name="Nielsen L.P."/>
            <person name="Kjeldsen K.U."/>
            <person name="Boesen T."/>
            <person name="Boggild A."/>
            <person name="Meysman F."/>
            <person name="Geelhoed J."/>
            <person name="Schramm A."/>
        </authorList>
    </citation>
    <scope>NUCLEOTIDE SEQUENCE [LARGE SCALE GENOMIC DNA]</scope>
    <source>
        <strain evidence="8">GS</strain>
    </source>
</reference>
<evidence type="ECO:0000313" key="8">
    <source>
        <dbReference type="EMBL" id="TAA74105.1"/>
    </source>
</evidence>
<keyword evidence="5" id="KW-0408">Iron</keyword>
<organism evidence="8 9">
    <name type="scientific">Candidatus Electronema aureum</name>
    <dbReference type="NCBI Taxonomy" id="2005002"/>
    <lineage>
        <taxon>Bacteria</taxon>
        <taxon>Pseudomonadati</taxon>
        <taxon>Thermodesulfobacteriota</taxon>
        <taxon>Desulfobulbia</taxon>
        <taxon>Desulfobulbales</taxon>
        <taxon>Desulfobulbaceae</taxon>
        <taxon>Candidatus Electronema</taxon>
    </lineage>
</organism>
<proteinExistence type="predicted"/>
<evidence type="ECO:0000256" key="3">
    <source>
        <dbReference type="ARBA" id="ARBA00022691"/>
    </source>
</evidence>
<dbReference type="GO" id="GO:0003824">
    <property type="term" value="F:catalytic activity"/>
    <property type="evidence" value="ECO:0007669"/>
    <property type="project" value="InterPro"/>
</dbReference>
<keyword evidence="3" id="KW-0949">S-adenosyl-L-methionine</keyword>
<dbReference type="InterPro" id="IPR013785">
    <property type="entry name" value="Aldolase_TIM"/>
</dbReference>
<dbReference type="InterPro" id="IPR058240">
    <property type="entry name" value="rSAM_sf"/>
</dbReference>
<dbReference type="GO" id="GO:0051539">
    <property type="term" value="F:4 iron, 4 sulfur cluster binding"/>
    <property type="evidence" value="ECO:0007669"/>
    <property type="project" value="UniProtKB-KW"/>
</dbReference>
<feature type="domain" description="Radical SAM core" evidence="7">
    <location>
        <begin position="30"/>
        <end position="261"/>
    </location>
</feature>
<dbReference type="InterPro" id="IPR017200">
    <property type="entry name" value="PqqE-like"/>
</dbReference>
<dbReference type="SFLD" id="SFLDS00029">
    <property type="entry name" value="Radical_SAM"/>
    <property type="match status" value="1"/>
</dbReference>
<dbReference type="Proteomes" id="UP000316238">
    <property type="component" value="Unassembled WGS sequence"/>
</dbReference>
<dbReference type="PANTHER" id="PTHR11228:SF7">
    <property type="entry name" value="PQQA PEPTIDE CYCLASE"/>
    <property type="match status" value="1"/>
</dbReference>
<evidence type="ECO:0000256" key="4">
    <source>
        <dbReference type="ARBA" id="ARBA00022723"/>
    </source>
</evidence>
<accession>A0A521FZD7</accession>
<dbReference type="SUPFAM" id="SSF102114">
    <property type="entry name" value="Radical SAM enzymes"/>
    <property type="match status" value="1"/>
</dbReference>
<dbReference type="InterPro" id="IPR007197">
    <property type="entry name" value="rSAM"/>
</dbReference>
<evidence type="ECO:0000256" key="5">
    <source>
        <dbReference type="ARBA" id="ARBA00023004"/>
    </source>
</evidence>
<evidence type="ECO:0000259" key="7">
    <source>
        <dbReference type="PROSITE" id="PS51918"/>
    </source>
</evidence>
<dbReference type="EMBL" id="NQJD01000039">
    <property type="protein sequence ID" value="TAA74105.1"/>
    <property type="molecule type" value="Genomic_DNA"/>
</dbReference>
<evidence type="ECO:0000313" key="9">
    <source>
        <dbReference type="Proteomes" id="UP000316238"/>
    </source>
</evidence>
<dbReference type="SFLD" id="SFLDG01386">
    <property type="entry name" value="main_SPASM_domain-containing"/>
    <property type="match status" value="1"/>
</dbReference>
<dbReference type="Pfam" id="PF04055">
    <property type="entry name" value="Radical_SAM"/>
    <property type="match status" value="1"/>
</dbReference>
<keyword evidence="2" id="KW-0004">4Fe-4S</keyword>
<evidence type="ECO:0000256" key="1">
    <source>
        <dbReference type="ARBA" id="ARBA00001966"/>
    </source>
</evidence>
<protein>
    <submittedName>
        <fullName evidence="8">Radical SAM additional 4Fe4S-binding SPASM domain-containing protein</fullName>
    </submittedName>
</protein>
<dbReference type="SFLD" id="SFLDG01067">
    <property type="entry name" value="SPASM/twitch_domain_containing"/>
    <property type="match status" value="1"/>
</dbReference>
<keyword evidence="4" id="KW-0479">Metal-binding</keyword>
<dbReference type="CDD" id="cd01335">
    <property type="entry name" value="Radical_SAM"/>
    <property type="match status" value="1"/>
</dbReference>
<keyword evidence="6" id="KW-0411">Iron-sulfur</keyword>
<evidence type="ECO:0000256" key="2">
    <source>
        <dbReference type="ARBA" id="ARBA00022485"/>
    </source>
</evidence>
<dbReference type="NCBIfam" id="TIGR04085">
    <property type="entry name" value="rSAM_more_4Fe4S"/>
    <property type="match status" value="1"/>
</dbReference>
<dbReference type="PROSITE" id="PS51918">
    <property type="entry name" value="RADICAL_SAM"/>
    <property type="match status" value="1"/>
</dbReference>
<dbReference type="InterPro" id="IPR023885">
    <property type="entry name" value="4Fe4S-binding_SPASM_dom"/>
</dbReference>
<name>A0A521FZD7_9BACT</name>
<keyword evidence="9" id="KW-1185">Reference proteome</keyword>
<dbReference type="PIRSF" id="PIRSF037420">
    <property type="entry name" value="PQQ_syn_pqqE"/>
    <property type="match status" value="1"/>
</dbReference>